<organism evidence="1 2">
    <name type="scientific">Gigaspora margarita</name>
    <dbReference type="NCBI Taxonomy" id="4874"/>
    <lineage>
        <taxon>Eukaryota</taxon>
        <taxon>Fungi</taxon>
        <taxon>Fungi incertae sedis</taxon>
        <taxon>Mucoromycota</taxon>
        <taxon>Glomeromycotina</taxon>
        <taxon>Glomeromycetes</taxon>
        <taxon>Diversisporales</taxon>
        <taxon>Gigasporaceae</taxon>
        <taxon>Gigaspora</taxon>
    </lineage>
</organism>
<sequence>GLKNKEFLDIGEIAINYYNEVHHNDKKYHRLMSQLIKYKARAKPWNLEYSSYLTPFLWWEAIEDENLDLQELAKTMFTIVPSQANCEQSFFILKWFTEEHRIWLQVPYALNKTIFAEIDNLNLNNCEEEEKNEMNTVDLTTNNITMAFQDLVNLSDPIFGVDNNQVEPILTEEETEKTSIEFESRSLVQDILSNSDLYE</sequence>
<dbReference type="EMBL" id="CAJVQB010029991">
    <property type="protein sequence ID" value="CAG8814890.1"/>
    <property type="molecule type" value="Genomic_DNA"/>
</dbReference>
<keyword evidence="2" id="KW-1185">Reference proteome</keyword>
<proteinExistence type="predicted"/>
<accession>A0ABN7W406</accession>
<comment type="caution">
    <text evidence="1">The sequence shown here is derived from an EMBL/GenBank/DDBJ whole genome shotgun (WGS) entry which is preliminary data.</text>
</comment>
<reference evidence="1 2" key="1">
    <citation type="submission" date="2021-06" db="EMBL/GenBank/DDBJ databases">
        <authorList>
            <person name="Kallberg Y."/>
            <person name="Tangrot J."/>
            <person name="Rosling A."/>
        </authorList>
    </citation>
    <scope>NUCLEOTIDE SEQUENCE [LARGE SCALE GENOMIC DNA]</scope>
    <source>
        <strain evidence="1 2">120-4 pot B 10/14</strain>
    </source>
</reference>
<dbReference type="Proteomes" id="UP000789901">
    <property type="component" value="Unassembled WGS sequence"/>
</dbReference>
<name>A0ABN7W406_GIGMA</name>
<feature type="non-terminal residue" evidence="1">
    <location>
        <position position="1"/>
    </location>
</feature>
<evidence type="ECO:0000313" key="2">
    <source>
        <dbReference type="Proteomes" id="UP000789901"/>
    </source>
</evidence>
<protein>
    <submittedName>
        <fullName evidence="1">8740_t:CDS:1</fullName>
    </submittedName>
</protein>
<gene>
    <name evidence="1" type="ORF">GMARGA_LOCUS26155</name>
</gene>
<evidence type="ECO:0000313" key="1">
    <source>
        <dbReference type="EMBL" id="CAG8814890.1"/>
    </source>
</evidence>